<evidence type="ECO:0000313" key="3">
    <source>
        <dbReference type="EMBL" id="SOC15910.1"/>
    </source>
</evidence>
<feature type="compositionally biased region" description="Basic and acidic residues" evidence="1">
    <location>
        <begin position="164"/>
        <end position="176"/>
    </location>
</feature>
<dbReference type="EMBL" id="OBMM01000002">
    <property type="protein sequence ID" value="SOC15910.1"/>
    <property type="molecule type" value="Genomic_DNA"/>
</dbReference>
<reference evidence="3 4" key="1">
    <citation type="submission" date="2017-08" db="EMBL/GenBank/DDBJ databases">
        <authorList>
            <person name="de Groot N.N."/>
        </authorList>
    </citation>
    <scope>NUCLEOTIDE SEQUENCE [LARGE SCALE GENOMIC DNA]</scope>
    <source>
        <strain evidence="3 4">USBA 78</strain>
    </source>
</reference>
<keyword evidence="2" id="KW-0732">Signal</keyword>
<dbReference type="RefSeq" id="WP_097051661.1">
    <property type="nucleotide sequence ID" value="NZ_OBMM01000002.1"/>
</dbReference>
<evidence type="ECO:0000256" key="1">
    <source>
        <dbReference type="SAM" id="MobiDB-lite"/>
    </source>
</evidence>
<evidence type="ECO:0000256" key="2">
    <source>
        <dbReference type="SAM" id="SignalP"/>
    </source>
</evidence>
<accession>A0A285T3Q8</accession>
<feature type="signal peptide" evidence="2">
    <location>
        <begin position="1"/>
        <end position="38"/>
    </location>
</feature>
<feature type="region of interest" description="Disordered" evidence="1">
    <location>
        <begin position="37"/>
        <end position="60"/>
    </location>
</feature>
<evidence type="ECO:0000313" key="4">
    <source>
        <dbReference type="Proteomes" id="UP000219068"/>
    </source>
</evidence>
<name>A0A285T3Q8_9PROT</name>
<organism evidence="3 4">
    <name type="scientific">Thalassospira xiamenensis</name>
    <dbReference type="NCBI Taxonomy" id="220697"/>
    <lineage>
        <taxon>Bacteria</taxon>
        <taxon>Pseudomonadati</taxon>
        <taxon>Pseudomonadota</taxon>
        <taxon>Alphaproteobacteria</taxon>
        <taxon>Rhodospirillales</taxon>
        <taxon>Thalassospiraceae</taxon>
        <taxon>Thalassospira</taxon>
    </lineage>
</organism>
<gene>
    <name evidence="3" type="ORF">SAMN05428964_102188</name>
</gene>
<proteinExistence type="predicted"/>
<feature type="chain" id="PRO_5012334769" evidence="2">
    <location>
        <begin position="39"/>
        <end position="231"/>
    </location>
</feature>
<feature type="region of interest" description="Disordered" evidence="1">
    <location>
        <begin position="164"/>
        <end position="187"/>
    </location>
</feature>
<protein>
    <submittedName>
        <fullName evidence="3">Uncharacterized protein</fullName>
    </submittedName>
</protein>
<dbReference type="Proteomes" id="UP000219068">
    <property type="component" value="Unassembled WGS sequence"/>
</dbReference>
<dbReference type="AlphaFoldDB" id="A0A285T3Q8"/>
<sequence>MTEPGKNPKGFRNWLVMPLSAVSMGLMLLLLPPPDAHASGGGHGGDATSESSGPKEPEIPETVIQSDSIALTVVLPKVGAIRQMVFHVWLEASSVADRAILEQAEPKLQNAFLRDLQRIMYRDTQNRYDKLEAGKRGFVYNGPELIAPPPPKTPEELEAEKEAAEAAKENGEEIKSEPPFSPFPPTTNRYFAALQNRLLSTARGIVPPEAIRSVQVRKFYDNWPGDKKPGR</sequence>